<evidence type="ECO:0000313" key="1">
    <source>
        <dbReference type="EMBL" id="KAF7274576.1"/>
    </source>
</evidence>
<sequence>MGRRLTAIKSEINQRMLKKKIKVERSKTPSRFSRRLRHMEPECKINRENIKSNIKENKSTLTIQSHFIFKTGHKKHYFRKLKYPQSLKDSKEVISILSAPKFIHHKKHHNLKHRTHKSEFIRPTSCKPKLMKNKNCTCHRYFSSKCCTPKKGNMSSTQLIENRKKYVLDVLNRGDVKDIEKLHSVGSKTAEKIILYRQIKGTINKLSELSKIPQFPKQQFDNFMVQNFLKVE</sequence>
<accession>A0A834MAM7</accession>
<name>A0A834MAM7_RHYFE</name>
<dbReference type="InterPro" id="IPR010994">
    <property type="entry name" value="RuvA_2-like"/>
</dbReference>
<evidence type="ECO:0000313" key="2">
    <source>
        <dbReference type="Proteomes" id="UP000625711"/>
    </source>
</evidence>
<comment type="caution">
    <text evidence="1">The sequence shown here is derived from an EMBL/GenBank/DDBJ whole genome shotgun (WGS) entry which is preliminary data.</text>
</comment>
<reference evidence="1" key="1">
    <citation type="submission" date="2020-08" db="EMBL/GenBank/DDBJ databases">
        <title>Genome sequencing and assembly of the red palm weevil Rhynchophorus ferrugineus.</title>
        <authorList>
            <person name="Dias G.B."/>
            <person name="Bergman C.M."/>
            <person name="Manee M."/>
        </authorList>
    </citation>
    <scope>NUCLEOTIDE SEQUENCE</scope>
    <source>
        <strain evidence="1">AA-2017</strain>
        <tissue evidence="1">Whole larva</tissue>
    </source>
</reference>
<proteinExistence type="predicted"/>
<dbReference type="OrthoDB" id="6237065at2759"/>
<protein>
    <submittedName>
        <fullName evidence="1">Uncharacterized protein</fullName>
    </submittedName>
</protein>
<keyword evidence="2" id="KW-1185">Reference proteome</keyword>
<dbReference type="Gene3D" id="1.10.150.280">
    <property type="entry name" value="AF1531-like domain"/>
    <property type="match status" value="1"/>
</dbReference>
<dbReference type="Proteomes" id="UP000625711">
    <property type="component" value="Unassembled WGS sequence"/>
</dbReference>
<gene>
    <name evidence="1" type="ORF">GWI33_012779</name>
</gene>
<organism evidence="1 2">
    <name type="scientific">Rhynchophorus ferrugineus</name>
    <name type="common">Red palm weevil</name>
    <name type="synonym">Curculio ferrugineus</name>
    <dbReference type="NCBI Taxonomy" id="354439"/>
    <lineage>
        <taxon>Eukaryota</taxon>
        <taxon>Metazoa</taxon>
        <taxon>Ecdysozoa</taxon>
        <taxon>Arthropoda</taxon>
        <taxon>Hexapoda</taxon>
        <taxon>Insecta</taxon>
        <taxon>Pterygota</taxon>
        <taxon>Neoptera</taxon>
        <taxon>Endopterygota</taxon>
        <taxon>Coleoptera</taxon>
        <taxon>Polyphaga</taxon>
        <taxon>Cucujiformia</taxon>
        <taxon>Curculionidae</taxon>
        <taxon>Dryophthorinae</taxon>
        <taxon>Rhynchophorus</taxon>
    </lineage>
</organism>
<dbReference type="Pfam" id="PF12836">
    <property type="entry name" value="HHH_3"/>
    <property type="match status" value="1"/>
</dbReference>
<dbReference type="AlphaFoldDB" id="A0A834MAM7"/>
<dbReference type="SUPFAM" id="SSF47781">
    <property type="entry name" value="RuvA domain 2-like"/>
    <property type="match status" value="1"/>
</dbReference>
<dbReference type="EMBL" id="JAACXV010012533">
    <property type="protein sequence ID" value="KAF7274576.1"/>
    <property type="molecule type" value="Genomic_DNA"/>
</dbReference>